<dbReference type="GO" id="GO:0019992">
    <property type="term" value="F:diacylglycerol binding"/>
    <property type="evidence" value="ECO:0007669"/>
    <property type="project" value="Ensembl"/>
</dbReference>
<reference evidence="9" key="2">
    <citation type="submission" date="2023-11" db="UniProtKB">
        <authorList>
            <consortium name="Ensembl"/>
        </authorList>
    </citation>
    <scope>IDENTIFICATION</scope>
    <source>
        <strain evidence="9">Hereford</strain>
    </source>
</reference>
<dbReference type="GO" id="GO:0140042">
    <property type="term" value="P:lipid droplet formation"/>
    <property type="evidence" value="ECO:0007669"/>
    <property type="project" value="UniProtKB-UniRule"/>
</dbReference>
<dbReference type="PANTHER" id="PTHR23129">
    <property type="entry name" value="ACYL-COENZYME A DIPHOSPHATASE FITM2"/>
    <property type="match status" value="1"/>
</dbReference>
<dbReference type="Ensembl" id="ENSBTAT00000028518.5">
    <property type="protein sequence ID" value="ENSBTAP00000028518.5"/>
    <property type="gene ID" value="ENSBTAG00000021394.5"/>
</dbReference>
<dbReference type="VEuPathDB" id="HostDB:ENSBTAG00000021394"/>
<evidence type="ECO:0000256" key="3">
    <source>
        <dbReference type="ARBA" id="ARBA00022824"/>
    </source>
</evidence>
<evidence type="ECO:0000256" key="7">
    <source>
        <dbReference type="HAMAP-Rule" id="MF_03229"/>
    </source>
</evidence>
<dbReference type="AlphaFoldDB" id="A0A452DJ11"/>
<comment type="similarity">
    <text evidence="7">Belongs to the FIT family. FIT1 subfamily.</text>
</comment>
<keyword evidence="5 7" id="KW-0472">Membrane</keyword>
<comment type="subcellular location">
    <subcellularLocation>
        <location evidence="1 7">Endoplasmic reticulum membrane</location>
        <topology evidence="1 7">Multi-pass membrane protein</topology>
    </subcellularLocation>
</comment>
<dbReference type="GeneTree" id="ENSGT00530000063693"/>
<evidence type="ECO:0000256" key="8">
    <source>
        <dbReference type="SAM" id="Phobius"/>
    </source>
</evidence>
<feature type="transmembrane region" description="Helical" evidence="8">
    <location>
        <begin position="76"/>
        <end position="95"/>
    </location>
</feature>
<feature type="active site" evidence="7">
    <location>
        <position position="167"/>
    </location>
</feature>
<dbReference type="InterPro" id="IPR019388">
    <property type="entry name" value="FIT"/>
</dbReference>
<dbReference type="VGNC" id="VGNC:29015">
    <property type="gene designation" value="FITM1"/>
</dbReference>
<dbReference type="GO" id="GO:0034389">
    <property type="term" value="P:lipid droplet organization"/>
    <property type="evidence" value="ECO:0000318"/>
    <property type="project" value="GO_Central"/>
</dbReference>
<dbReference type="GO" id="GO:0010945">
    <property type="term" value="F:coenzyme A diphosphatase activity"/>
    <property type="evidence" value="ECO:0007669"/>
    <property type="project" value="InterPro"/>
</dbReference>
<dbReference type="InParanoid" id="A0A452DJ11"/>
<reference evidence="9" key="1">
    <citation type="submission" date="2018-03" db="EMBL/GenBank/DDBJ databases">
        <title>ARS-UCD1.2.</title>
        <authorList>
            <person name="Rosen B.D."/>
            <person name="Bickhart D.M."/>
            <person name="Koren S."/>
            <person name="Schnabel R.D."/>
            <person name="Hall R."/>
            <person name="Zimin A."/>
            <person name="Dreischer C."/>
            <person name="Schultheiss S."/>
            <person name="Schroeder S.G."/>
            <person name="Elsik C.G."/>
            <person name="Couldrey C."/>
            <person name="Liu G.E."/>
            <person name="Van Tassell C.P."/>
            <person name="Phillippy A.M."/>
            <person name="Smith T.P.L."/>
            <person name="Medrano J.F."/>
        </authorList>
    </citation>
    <scope>NUCLEOTIDE SEQUENCE [LARGE SCALE GENOMIC DNA]</scope>
    <source>
        <strain evidence="9">Hereford</strain>
    </source>
</reference>
<dbReference type="Proteomes" id="UP000009136">
    <property type="component" value="Chromosome 10"/>
</dbReference>
<dbReference type="GO" id="GO:0008654">
    <property type="term" value="P:phospholipid biosynthetic process"/>
    <property type="evidence" value="ECO:0000318"/>
    <property type="project" value="GO_Central"/>
</dbReference>
<evidence type="ECO:0000256" key="1">
    <source>
        <dbReference type="ARBA" id="ARBA00004477"/>
    </source>
</evidence>
<evidence type="ECO:0000313" key="10">
    <source>
        <dbReference type="Proteomes" id="UP000009136"/>
    </source>
</evidence>
<keyword evidence="4 7" id="KW-1133">Transmembrane helix</keyword>
<evidence type="ECO:0000256" key="2">
    <source>
        <dbReference type="ARBA" id="ARBA00022692"/>
    </source>
</evidence>
<keyword evidence="3 7" id="KW-0256">Endoplasmic reticulum</keyword>
<accession>A0A452DJ11</accession>
<dbReference type="GO" id="GO:0005789">
    <property type="term" value="C:endoplasmic reticulum membrane"/>
    <property type="evidence" value="ECO:0000318"/>
    <property type="project" value="GO_Central"/>
</dbReference>
<dbReference type="GO" id="GO:0045444">
    <property type="term" value="P:fat cell differentiation"/>
    <property type="evidence" value="ECO:0007669"/>
    <property type="project" value="Ensembl"/>
</dbReference>
<feature type="site" description="Important for catalytic activity" evidence="7">
    <location>
        <position position="229"/>
    </location>
</feature>
<dbReference type="HAMAP" id="MF_03230">
    <property type="entry name" value="FITM2"/>
    <property type="match status" value="1"/>
</dbReference>
<feature type="transmembrane region" description="Helical" evidence="8">
    <location>
        <begin position="231"/>
        <end position="249"/>
    </location>
</feature>
<dbReference type="GO" id="GO:0019915">
    <property type="term" value="P:lipid storage"/>
    <property type="evidence" value="ECO:0000318"/>
    <property type="project" value="GO_Central"/>
</dbReference>
<dbReference type="OrthoDB" id="5579088at2759"/>
<dbReference type="PANTHER" id="PTHR23129:SF3">
    <property type="entry name" value="FAT STORAGE-INDUCING TRANSMEMBRANE PROTEIN 1"/>
    <property type="match status" value="1"/>
</dbReference>
<feature type="transmembrane region" description="Helical" evidence="8">
    <location>
        <begin position="201"/>
        <end position="224"/>
    </location>
</feature>
<gene>
    <name evidence="7 9 11" type="primary">FITM1</name>
    <name evidence="7" type="synonym">FIT1</name>
</gene>
<evidence type="ECO:0000313" key="11">
    <source>
        <dbReference type="VGNC" id="VGNC:29015"/>
    </source>
</evidence>
<evidence type="ECO:0000313" key="9">
    <source>
        <dbReference type="Ensembl" id="ENSBTAP00000028518.5"/>
    </source>
</evidence>
<evidence type="ECO:0000256" key="5">
    <source>
        <dbReference type="ARBA" id="ARBA00023136"/>
    </source>
</evidence>
<dbReference type="FunCoup" id="A0A452DJ11">
    <property type="interactions" value="1"/>
</dbReference>
<dbReference type="Bgee" id="ENSBTAG00000021394">
    <property type="expression patterns" value="Expressed in choroid plexus and 100 other cell types or tissues"/>
</dbReference>
<dbReference type="InterPro" id="IPR046401">
    <property type="entry name" value="FITM1/2"/>
</dbReference>
<comment type="function">
    <text evidence="7">Plays an important role in the formation of lipid droplets (LDs), which are storage organelles at the center of lipid and energy homeostasis. Directly binds to diacylglycerol (DAGs) and triacylglycerol.</text>
</comment>
<organism evidence="9 10">
    <name type="scientific">Bos taurus</name>
    <name type="common">Bovine</name>
    <dbReference type="NCBI Taxonomy" id="9913"/>
    <lineage>
        <taxon>Eukaryota</taxon>
        <taxon>Metazoa</taxon>
        <taxon>Chordata</taxon>
        <taxon>Craniata</taxon>
        <taxon>Vertebrata</taxon>
        <taxon>Euteleostomi</taxon>
        <taxon>Mammalia</taxon>
        <taxon>Eutheria</taxon>
        <taxon>Laurasiatheria</taxon>
        <taxon>Artiodactyla</taxon>
        <taxon>Ruminantia</taxon>
        <taxon>Pecora</taxon>
        <taxon>Bovidae</taxon>
        <taxon>Bovinae</taxon>
        <taxon>Bos</taxon>
    </lineage>
</organism>
<feature type="active site" evidence="7">
    <location>
        <position position="225"/>
    </location>
</feature>
<proteinExistence type="inferred from homology"/>
<feature type="transmembrane region" description="Helical" evidence="8">
    <location>
        <begin position="169"/>
        <end position="189"/>
    </location>
</feature>
<dbReference type="OMA" id="AIFANHH"/>
<dbReference type="GO" id="GO:0017129">
    <property type="term" value="F:triglyceride binding"/>
    <property type="evidence" value="ECO:0007669"/>
    <property type="project" value="Ensembl"/>
</dbReference>
<name>A0A452DJ11_BOVIN</name>
<evidence type="ECO:0000256" key="6">
    <source>
        <dbReference type="ARBA" id="ARBA00033768"/>
    </source>
</evidence>
<dbReference type="InterPro" id="IPR046402">
    <property type="entry name" value="FIT1"/>
</dbReference>
<dbReference type="Reactome" id="R-BTA-8964572">
    <property type="pathway name" value="Lipid particle organization"/>
</dbReference>
<dbReference type="HAMAP" id="MF_03229">
    <property type="entry name" value="FITM1"/>
    <property type="match status" value="1"/>
</dbReference>
<keyword evidence="10" id="KW-1185">Reference proteome</keyword>
<keyword evidence="2 7" id="KW-0812">Transmembrane</keyword>
<sequence>MGNGIWKGPNWLIHLAQFADDGTEDQGGLVYFLKVTELGQNAAVVIFGPLLQFHVNPRTIFASHGNFFNIKFVNSAWGWTCTFLGGFVLLVVFLATRRVAVTARHLSRLVVGAAVWRGAGRAFLLIEDLTGSCFEPLPQGLLLHELPDRRSCLAAGHQWRGYTVSSHTFLLTFCCLLMAEEAAVFAKYLAHGLPAGAPLRLVFLLNVLLLGLWNFLLLCTVIYFHQYTHKVVGAAVGTFAWYLTYGSWYHQPWSPGSPGHGLFPRPHSIHKHN</sequence>
<protein>
    <recommendedName>
        <fullName evidence="6 7">Fat storage-inducing transmembrane protein 1</fullName>
    </recommendedName>
    <alternativeName>
        <fullName evidence="7">Fat-inducing protein 1</fullName>
    </alternativeName>
</protein>
<evidence type="ECO:0000256" key="4">
    <source>
        <dbReference type="ARBA" id="ARBA00022989"/>
    </source>
</evidence>